<name>A0A261Y8W9_9FUNG</name>
<evidence type="ECO:0000313" key="5">
    <source>
        <dbReference type="EMBL" id="OZJ06924.1"/>
    </source>
</evidence>
<dbReference type="AlphaFoldDB" id="A0A261Y8W9"/>
<protein>
    <recommendedName>
        <fullName evidence="2">FAD-dependent oxidoreductase domain-containing protein 1</fullName>
    </recommendedName>
</protein>
<comment type="caution">
    <text evidence="5">The sequence shown here is derived from an EMBL/GenBank/DDBJ whole genome shotgun (WGS) entry which is preliminary data.</text>
</comment>
<dbReference type="OrthoDB" id="5589156at2759"/>
<dbReference type="PANTHER" id="PTHR13847">
    <property type="entry name" value="SARCOSINE DEHYDROGENASE-RELATED"/>
    <property type="match status" value="1"/>
</dbReference>
<evidence type="ECO:0000313" key="6">
    <source>
        <dbReference type="Proteomes" id="UP000242875"/>
    </source>
</evidence>
<dbReference type="InterPro" id="IPR036188">
    <property type="entry name" value="FAD/NAD-bd_sf"/>
</dbReference>
<gene>
    <name evidence="5" type="ORF">BZG36_00155</name>
</gene>
<evidence type="ECO:0000256" key="3">
    <source>
        <dbReference type="ARBA" id="ARBA00046185"/>
    </source>
</evidence>
<dbReference type="Gene3D" id="3.30.9.10">
    <property type="entry name" value="D-Amino Acid Oxidase, subunit A, domain 2"/>
    <property type="match status" value="2"/>
</dbReference>
<feature type="domain" description="FAD dependent oxidoreductase" evidence="4">
    <location>
        <begin position="33"/>
        <end position="166"/>
    </location>
</feature>
<dbReference type="Gene3D" id="3.50.50.60">
    <property type="entry name" value="FAD/NAD(P)-binding domain"/>
    <property type="match status" value="2"/>
</dbReference>
<evidence type="ECO:0000259" key="4">
    <source>
        <dbReference type="Pfam" id="PF01266"/>
    </source>
</evidence>
<accession>A0A261Y8W9</accession>
<dbReference type="EMBL" id="MVBO01000001">
    <property type="protein sequence ID" value="OZJ06924.1"/>
    <property type="molecule type" value="Genomic_DNA"/>
</dbReference>
<dbReference type="GO" id="GO:0016491">
    <property type="term" value="F:oxidoreductase activity"/>
    <property type="evidence" value="ECO:0007669"/>
    <property type="project" value="UniProtKB-KW"/>
</dbReference>
<dbReference type="PANTHER" id="PTHR13847:SF287">
    <property type="entry name" value="FAD-DEPENDENT OXIDOREDUCTASE DOMAIN-CONTAINING PROTEIN 1"/>
    <property type="match status" value="1"/>
</dbReference>
<comment type="function">
    <text evidence="3">Required for the assembly of the mitochondrial membrane respiratory chain NADH dehydrogenase (Complex I). Involved in mid-late stages of complex I assembly.</text>
</comment>
<keyword evidence="6" id="KW-1185">Reference proteome</keyword>
<dbReference type="GO" id="GO:0005737">
    <property type="term" value="C:cytoplasm"/>
    <property type="evidence" value="ECO:0007669"/>
    <property type="project" value="TreeGrafter"/>
</dbReference>
<dbReference type="SUPFAM" id="SSF51905">
    <property type="entry name" value="FAD/NAD(P)-binding domain"/>
    <property type="match status" value="1"/>
</dbReference>
<proteinExistence type="predicted"/>
<dbReference type="Proteomes" id="UP000242875">
    <property type="component" value="Unassembled WGS sequence"/>
</dbReference>
<keyword evidence="1" id="KW-0560">Oxidoreductase</keyword>
<dbReference type="InterPro" id="IPR006076">
    <property type="entry name" value="FAD-dep_OxRdtase"/>
</dbReference>
<sequence>MGATQRRLDHIQHALSLGQTSAPKADTSTADFDIVVVGAGLAGLNTAYALLRQAGTKNRRILIIERRESVMKETSSASTGGFRNYFPNNDAMIALANRSIGLLASFAARSAEVQKPFDFNPCGYVFFSKWKETIETYWQNAVAACSRGAGALRYNGRTLEAKGPRPCSPSTDPFPYTTYNDFTDGVDIIDDVQVIRQLMPEAISPEACVMMHVRKAGYLDAEGLGEFLEYEVERFPNVQIWRNTELKHASMDNEGKIQFLALYRADKKQRLTVRTAAIILAPGPRLAEVARLFNVVFPVMNEPQAKAIIADSHGLIPAYPGPFTVWSDPLTIPLTAEEREVIKKPLPDGTSGHWNYLESEIGDGLHCRPLSEREAARMGCHNQRMFAGIWTYNSAYTTLVSPPYPIYKTPLYGPIVLRGLMAMIPSLERYATLNGRLKLSSTLKLPKSATSKILTVSGANAGQMSADLRWHNAEGPSIENEPIPLAKQSEMPLELYSSLIQVKAGYYCKTPRNLPLLGPVNDQQDRLLPGVFVCGAWSGFGVMNGPGMAEIVAQWVDGYFNKALHVPWYASAFTPEAVQQGLVGFDAGRKEGQL</sequence>
<organism evidence="5 6">
    <name type="scientific">Bifiguratus adelaidae</name>
    <dbReference type="NCBI Taxonomy" id="1938954"/>
    <lineage>
        <taxon>Eukaryota</taxon>
        <taxon>Fungi</taxon>
        <taxon>Fungi incertae sedis</taxon>
        <taxon>Mucoromycota</taxon>
        <taxon>Mucoromycotina</taxon>
        <taxon>Endogonomycetes</taxon>
        <taxon>Endogonales</taxon>
        <taxon>Endogonales incertae sedis</taxon>
        <taxon>Bifiguratus</taxon>
    </lineage>
</organism>
<dbReference type="Pfam" id="PF01266">
    <property type="entry name" value="DAO"/>
    <property type="match status" value="1"/>
</dbReference>
<evidence type="ECO:0000256" key="2">
    <source>
        <dbReference type="ARBA" id="ARBA00039785"/>
    </source>
</evidence>
<reference evidence="5 6" key="1">
    <citation type="journal article" date="2017" name="Mycologia">
        <title>Bifiguratus adelaidae, gen. et sp. nov., a new member of Mucoromycotina in endophytic and soil-dwelling habitats.</title>
        <authorList>
            <person name="Torres-Cruz T.J."/>
            <person name="Billingsley Tobias T.L."/>
            <person name="Almatruk M."/>
            <person name="Hesse C."/>
            <person name="Kuske C.R."/>
            <person name="Desiro A."/>
            <person name="Benucci G.M."/>
            <person name="Bonito G."/>
            <person name="Stajich J.E."/>
            <person name="Dunlap C."/>
            <person name="Arnold A.E."/>
            <person name="Porras-Alfaro A."/>
        </authorList>
    </citation>
    <scope>NUCLEOTIDE SEQUENCE [LARGE SCALE GENOMIC DNA]</scope>
    <source>
        <strain evidence="5 6">AZ0501</strain>
    </source>
</reference>
<evidence type="ECO:0000256" key="1">
    <source>
        <dbReference type="ARBA" id="ARBA00023002"/>
    </source>
</evidence>